<name>A0AAV7X1K9_PLEWA</name>
<dbReference type="Proteomes" id="UP001066276">
    <property type="component" value="Chromosome 1_1"/>
</dbReference>
<feature type="compositionally biased region" description="Polar residues" evidence="1">
    <location>
        <begin position="48"/>
        <end position="58"/>
    </location>
</feature>
<dbReference type="EMBL" id="JANPWB010000001">
    <property type="protein sequence ID" value="KAJ1218881.1"/>
    <property type="molecule type" value="Genomic_DNA"/>
</dbReference>
<dbReference type="AlphaFoldDB" id="A0AAV7X1K9"/>
<organism evidence="2 3">
    <name type="scientific">Pleurodeles waltl</name>
    <name type="common">Iberian ribbed newt</name>
    <dbReference type="NCBI Taxonomy" id="8319"/>
    <lineage>
        <taxon>Eukaryota</taxon>
        <taxon>Metazoa</taxon>
        <taxon>Chordata</taxon>
        <taxon>Craniata</taxon>
        <taxon>Vertebrata</taxon>
        <taxon>Euteleostomi</taxon>
        <taxon>Amphibia</taxon>
        <taxon>Batrachia</taxon>
        <taxon>Caudata</taxon>
        <taxon>Salamandroidea</taxon>
        <taxon>Salamandridae</taxon>
        <taxon>Pleurodelinae</taxon>
        <taxon>Pleurodeles</taxon>
    </lineage>
</organism>
<evidence type="ECO:0000256" key="1">
    <source>
        <dbReference type="SAM" id="MobiDB-lite"/>
    </source>
</evidence>
<feature type="compositionally biased region" description="Basic and acidic residues" evidence="1">
    <location>
        <begin position="135"/>
        <end position="144"/>
    </location>
</feature>
<feature type="compositionally biased region" description="Basic residues" evidence="1">
    <location>
        <begin position="32"/>
        <end position="42"/>
    </location>
</feature>
<evidence type="ECO:0000313" key="2">
    <source>
        <dbReference type="EMBL" id="KAJ1218881.1"/>
    </source>
</evidence>
<accession>A0AAV7X1K9</accession>
<feature type="compositionally biased region" description="Basic and acidic residues" evidence="1">
    <location>
        <begin position="65"/>
        <end position="92"/>
    </location>
</feature>
<proteinExistence type="predicted"/>
<evidence type="ECO:0000313" key="3">
    <source>
        <dbReference type="Proteomes" id="UP001066276"/>
    </source>
</evidence>
<feature type="region of interest" description="Disordered" evidence="1">
    <location>
        <begin position="1"/>
        <end position="151"/>
    </location>
</feature>
<gene>
    <name evidence="2" type="ORF">NDU88_006452</name>
</gene>
<keyword evidence="3" id="KW-1185">Reference proteome</keyword>
<reference evidence="2" key="1">
    <citation type="journal article" date="2022" name="bioRxiv">
        <title>Sequencing and chromosome-scale assembly of the giantPleurodeles waltlgenome.</title>
        <authorList>
            <person name="Brown T."/>
            <person name="Elewa A."/>
            <person name="Iarovenko S."/>
            <person name="Subramanian E."/>
            <person name="Araus A.J."/>
            <person name="Petzold A."/>
            <person name="Susuki M."/>
            <person name="Suzuki K.-i.T."/>
            <person name="Hayashi T."/>
            <person name="Toyoda A."/>
            <person name="Oliveira C."/>
            <person name="Osipova E."/>
            <person name="Leigh N.D."/>
            <person name="Simon A."/>
            <person name="Yun M.H."/>
        </authorList>
    </citation>
    <scope>NUCLEOTIDE SEQUENCE</scope>
    <source>
        <strain evidence="2">20211129_DDA</strain>
        <tissue evidence="2">Liver</tissue>
    </source>
</reference>
<comment type="caution">
    <text evidence="2">The sequence shown here is derived from an EMBL/GenBank/DDBJ whole genome shotgun (WGS) entry which is preliminary data.</text>
</comment>
<protein>
    <submittedName>
        <fullName evidence="2">Uncharacterized protein</fullName>
    </submittedName>
</protein>
<sequence length="151" mass="16310">MVAQLSRSPGPPQTYRAPRPGSPASLSAAHSRCQHGKHKSKKVPAPPSSGTSAQTQGQPRRSRRPDRPKPWEPPHTNNKEETAVRYDRRSGLKAESYALPPIPGHHSQQHLRSPGPTGNTEEAQSGVPPGATGRTRTEARDGHRQPALAKP</sequence>